<sequence>MKNRFWLQNEAAFAEEVFATENRNIVVFPRLVDAIFGERIVAVNVPVYFKIVENTYLRLPEYVFFSKLGAFFFDVLITFPF</sequence>
<evidence type="ECO:0000313" key="2">
    <source>
        <dbReference type="Proteomes" id="UP000288716"/>
    </source>
</evidence>
<organism evidence="1 2">
    <name type="scientific">Leptotrombidium deliense</name>
    <dbReference type="NCBI Taxonomy" id="299467"/>
    <lineage>
        <taxon>Eukaryota</taxon>
        <taxon>Metazoa</taxon>
        <taxon>Ecdysozoa</taxon>
        <taxon>Arthropoda</taxon>
        <taxon>Chelicerata</taxon>
        <taxon>Arachnida</taxon>
        <taxon>Acari</taxon>
        <taxon>Acariformes</taxon>
        <taxon>Trombidiformes</taxon>
        <taxon>Prostigmata</taxon>
        <taxon>Anystina</taxon>
        <taxon>Parasitengona</taxon>
        <taxon>Trombiculoidea</taxon>
        <taxon>Trombiculidae</taxon>
        <taxon>Leptotrombidium</taxon>
    </lineage>
</organism>
<dbReference type="AlphaFoldDB" id="A0A443RX43"/>
<gene>
    <name evidence="1" type="ORF">B4U80_02916</name>
</gene>
<dbReference type="VEuPathDB" id="VectorBase:LDEU012421"/>
<reference evidence="1 2" key="1">
    <citation type="journal article" date="2018" name="Gigascience">
        <title>Genomes of trombidid mites reveal novel predicted allergens and laterally-transferred genes associated with secondary metabolism.</title>
        <authorList>
            <person name="Dong X."/>
            <person name="Chaisiri K."/>
            <person name="Xia D."/>
            <person name="Armstrong S.D."/>
            <person name="Fang Y."/>
            <person name="Donnelly M.J."/>
            <person name="Kadowaki T."/>
            <person name="McGarry J.W."/>
            <person name="Darby A.C."/>
            <person name="Makepeace B.L."/>
        </authorList>
    </citation>
    <scope>NUCLEOTIDE SEQUENCE [LARGE SCALE GENOMIC DNA]</scope>
    <source>
        <strain evidence="1">UoL-UT</strain>
    </source>
</reference>
<keyword evidence="2" id="KW-1185">Reference proteome</keyword>
<comment type="caution">
    <text evidence="1">The sequence shown here is derived from an EMBL/GenBank/DDBJ whole genome shotgun (WGS) entry which is preliminary data.</text>
</comment>
<proteinExistence type="predicted"/>
<protein>
    <submittedName>
        <fullName evidence="1">Uncharacterized protein</fullName>
    </submittedName>
</protein>
<dbReference type="EMBL" id="NCKV01024318">
    <property type="protein sequence ID" value="RWS19619.1"/>
    <property type="molecule type" value="Genomic_DNA"/>
</dbReference>
<accession>A0A443RX43</accession>
<dbReference type="Proteomes" id="UP000288716">
    <property type="component" value="Unassembled WGS sequence"/>
</dbReference>
<name>A0A443RX43_9ACAR</name>
<evidence type="ECO:0000313" key="1">
    <source>
        <dbReference type="EMBL" id="RWS19619.1"/>
    </source>
</evidence>